<protein>
    <submittedName>
        <fullName evidence="5">FG-GAP repeat protein</fullName>
    </submittedName>
</protein>
<feature type="region of interest" description="Disordered" evidence="4">
    <location>
        <begin position="2610"/>
        <end position="2658"/>
    </location>
</feature>
<dbReference type="InterPro" id="IPR013519">
    <property type="entry name" value="Int_alpha_beta-p"/>
</dbReference>
<dbReference type="Gene3D" id="2.120.10.30">
    <property type="entry name" value="TolB, C-terminal domain"/>
    <property type="match status" value="3"/>
</dbReference>
<dbReference type="KEGG" id="uli:ETAA1_58750"/>
<dbReference type="SUPFAM" id="SSF69318">
    <property type="entry name" value="Integrin alpha N-terminal domain"/>
    <property type="match status" value="6"/>
</dbReference>
<dbReference type="Gene3D" id="2.60.120.380">
    <property type="match status" value="1"/>
</dbReference>
<dbReference type="InterPro" id="IPR011042">
    <property type="entry name" value="6-blade_b-propeller_TolB-like"/>
</dbReference>
<feature type="compositionally biased region" description="Pro residues" evidence="4">
    <location>
        <begin position="2613"/>
        <end position="2638"/>
    </location>
</feature>
<dbReference type="SUPFAM" id="SSF101898">
    <property type="entry name" value="NHL repeat"/>
    <property type="match status" value="1"/>
</dbReference>
<evidence type="ECO:0000256" key="4">
    <source>
        <dbReference type="SAM" id="MobiDB-lite"/>
    </source>
</evidence>
<evidence type="ECO:0000313" key="5">
    <source>
        <dbReference type="EMBL" id="QDU23865.1"/>
    </source>
</evidence>
<evidence type="ECO:0000256" key="2">
    <source>
        <dbReference type="ARBA" id="ARBA00022737"/>
    </source>
</evidence>
<keyword evidence="1" id="KW-0732">Signal</keyword>
<keyword evidence="2" id="KW-0677">Repeat</keyword>
<dbReference type="InterPro" id="IPR013517">
    <property type="entry name" value="FG-GAP"/>
</dbReference>
<evidence type="ECO:0000313" key="6">
    <source>
        <dbReference type="Proteomes" id="UP000319576"/>
    </source>
</evidence>
<sequence>MTRHADRRTVLLVELLEGRLPPAAHTLASAEVLALGPLDTANVGGYLAAPDQHDLYRVELGRGDTLRAAVSAQLAGSGLRPLLRVFDAAGNEVALNNQEGGDPALTVQAAAGGSYIVGVSSAGNADYNPTASRSGTPGATTGTYTLALAVRKGQPLAADVVGSSFRLAEAAAVWGETVHASFSVNNRGGVAAGAFTVQVVASTSPGFDPATTTPLLPAPIAVPGLAAGGEWSLADLAITLPATLPAFASAPADGYPDLFPDLGRLANGPIYLGLRITPAAPGDHFGHRGASWESLTIVSPTGASVRATADGEFQRSGGAGYSFTISPAVGAGLLTATARLGPAGELPQLILSGVDVRQELRVVVTGTPANPTATLSQYLPPGTYILSVHHVDALTPEDPENHGRLYESHLDAAFSAGTLNSRSDTPLDDVFPKIPVTVTQAGTYTATAVAKAGAHPVLSLFTGTTGDTLVYQTEGPPGSATAAFSQYLRPGVYFLALGVDRPDDVRLTTTFTPTSPPTDTAPLDGVLGPVASGDFNNDGYPDLAVLHGPEGPLSGKFSILLGHGDGTHTTSFSQETTQTRWTALAVGDLDGDGAADLVLANESGVLVYPGKGDGTLRPDAWTGELDPYASPIAVSIADLNGDGAADVVVAEGAYNAVRVLLADGHGGFRPGESIAIGSPFDLADSQPLPQLRSVAVADLNGDGIPDILATTAVGAPFSNRIQDITAGPGGVAVLLGRGDGTFQRAADLADARGPGAVTVADVNGDGLADVVVGNVAAKSVGVFLATGGGRFGPMTEVPLSARPIRLVVADFNRDGRPDLAAAGEFTVTPLLGDGRGGFQAQQSILIPRLSDAGLAVADADQDGIPDLIVEMLGVTDGPAAGLDVLRGNGDGTFRTRPATAEPVAGGPVALAVGDFNGDGLLDVVTTLAREPAVAVRLGNGDGTYSPQASFPVGARPLAVATADLNRDGRADLVVANRGDDTVGVLFGNGDGSFRPQVTYPVGRGPCALLLTDVNGDGNPDAVVVNNEDGTVVTLLGAADGTLRDTRAGPAARLPGAAPGLAPEDLTLTGLVDVAAVDLNGDRWPDLVTVNSRERTVGVRFGYGDGSFATEVVTRLRFVPHGVTIADADGDGSPDVVVRHNTGNSVGILRYGGNGSFDVVERSVIVDDPAAVAVADLNGDGKPDLVAAGGRAAAVSVLLADGRGSFQDPQALPVGLSPRAVLVRDMNADWNPDLVIVNGVEGTLSTLLGRGDGTFAAASNQSGGGRSNTPFLVNLSGATDAAGRPVLDSVVVDAAGNLLYRPGRPGSTDFGPPVVMNPGLPARDAVAVQTPTGWVVAAASRAARFLVDFTKSYEVSLYTLAGGQLHLAEYFLTRVVATRMFAADLSGSGRADVLILVDTLGSGIEIVFPSSEGRYNGGNRIFRKSGGAPSDVAFADFNGDGRPDIAVTDQASGDVTVFFNDADHSFAWSTRVRGGLSPLNFGTSSSVSTVVGGVRRVGDGRPATENPLNDVSALTVDGQGNVYFADNLLGVVRRVDAATGLVTTVAGNWARLDPMLGTSRDLYKSAAGGPATSAPLYPVNSLAVAGGYLFINEQLGYAPREDATRRVDLATGIITPAEADPDRPWSRTTDDAGRTYTADQNLIVRTDGGVQTTIAGALAPRAVDQLGLGAGGTYQTDVYFAEPNRVYRVDGRTGVISVVAGTGAPGYSGDGGPATDARLNSVDAIALGYSFFAYQPAPLYISDRTDAVIRRVDSGAITTVARLPQDFGLNADYIAVDSAGAVYVADGRTVRKVQGDGPAVTIAENRFLRGLRGHLSDFDGYPTPVVVDARQGFLYFADGPTVRRVNLVTGADTTVAGTGQYGTLGDGGQATDAQLGYVRGLALSASGTDLYIVDSESLLRVVDTVGGVITTVFDLGGRFDTFGGIKGLAVDAYGNILVKGPAPVRFPDGSGRLVNTVLKVTAPVTTFASAARPVAVASGEFTGDGRPDLLVVNRGEHSFSVLAGSGRGGFAAPTAALTTSTSLGRAVNDEAGAAVAGRFTRGGTVDDVAVLMRDAGEVWVFANNGDGTFRRGQVIAVGAGATGLSLAPAADGGPPDLLVGNGAGDVLRLVGNGDGTFTPPPPVTGTRAPIAVQTGGGGPVALVANQQTNRVTVQARGAGTFTPVGTLTAEDAGAQLAPGDVTWYPLSRGDTRADAVVLASGSNSVLVYRATAPAADGTPTFAAPASYPTGTNPVHVTVADVNGDAVPDMLVANAGSNDVSVLFGSYGAGGRWVGTAGPRLRAAGAGPLSADLVANPASPGGSDLAITTRDGKVTVLPGRGQGFFDDRSPRVLDLGAALAPQAPSYIPGLPAGYVVTAGGDVIRFNATAGTQAVVSTGQPVLLVQAVDFSRVIEVRSGGGVVLATAGGGSTDLVPRGAVAGVPSGLAVVDFASAVLEVLVTSAGDDAIFEYAVRTGSGGDPITFEITSDLTAVDTSSPLVPTLVTTISTAGGGRGAASATGFGLLDAAAATGLPAGFLSRLGEMTDDEVLASEGESFIAAVASTLSGEPDPDPSHGPRPAAPTRDELLDATADVLERLVEAARSGRPPAADGEAAPDGPTLLERLLDALQKLPADVPPPTTPAGDPSPPSSPPAPPPGEPDGPGEVPAEPDDQAAGESVHGPVDWRVVAITAWLLLEAAALLHNPDFKAAKPSVRPRG</sequence>
<dbReference type="EMBL" id="CP036273">
    <property type="protein sequence ID" value="QDU23865.1"/>
    <property type="molecule type" value="Genomic_DNA"/>
</dbReference>
<dbReference type="SUPFAM" id="SSF63825">
    <property type="entry name" value="YWTD domain"/>
    <property type="match status" value="1"/>
</dbReference>
<dbReference type="Pfam" id="PF13517">
    <property type="entry name" value="FG-GAP_3"/>
    <property type="match status" value="7"/>
</dbReference>
<dbReference type="PANTHER" id="PTHR46580">
    <property type="entry name" value="SENSOR KINASE-RELATED"/>
    <property type="match status" value="1"/>
</dbReference>
<dbReference type="OrthoDB" id="290542at2"/>
<keyword evidence="6" id="KW-1185">Reference proteome</keyword>
<gene>
    <name evidence="5" type="ORF">ETAA1_58750</name>
</gene>
<feature type="region of interest" description="Disordered" evidence="4">
    <location>
        <begin position="2542"/>
        <end position="2561"/>
    </location>
</feature>
<accession>A0A517Y282</accession>
<name>A0A517Y282_9BACT</name>
<dbReference type="SMART" id="SM00191">
    <property type="entry name" value="Int_alpha"/>
    <property type="match status" value="4"/>
</dbReference>
<dbReference type="RefSeq" id="WP_145244077.1">
    <property type="nucleotide sequence ID" value="NZ_CP036273.1"/>
</dbReference>
<keyword evidence="3" id="KW-0325">Glycoprotein</keyword>
<dbReference type="InterPro" id="IPR028994">
    <property type="entry name" value="Integrin_alpha_N"/>
</dbReference>
<reference evidence="5 6" key="1">
    <citation type="submission" date="2019-02" db="EMBL/GenBank/DDBJ databases">
        <title>Deep-cultivation of Planctomycetes and their phenomic and genomic characterization uncovers novel biology.</title>
        <authorList>
            <person name="Wiegand S."/>
            <person name="Jogler M."/>
            <person name="Boedeker C."/>
            <person name="Pinto D."/>
            <person name="Vollmers J."/>
            <person name="Rivas-Marin E."/>
            <person name="Kohn T."/>
            <person name="Peeters S.H."/>
            <person name="Heuer A."/>
            <person name="Rast P."/>
            <person name="Oberbeckmann S."/>
            <person name="Bunk B."/>
            <person name="Jeske O."/>
            <person name="Meyerdierks A."/>
            <person name="Storesund J.E."/>
            <person name="Kallscheuer N."/>
            <person name="Luecker S."/>
            <person name="Lage O.M."/>
            <person name="Pohl T."/>
            <person name="Merkel B.J."/>
            <person name="Hornburger P."/>
            <person name="Mueller R.-W."/>
            <person name="Bruemmer F."/>
            <person name="Labrenz M."/>
            <person name="Spormann A.M."/>
            <person name="Op den Camp H."/>
            <person name="Overmann J."/>
            <person name="Amann R."/>
            <person name="Jetten M.S.M."/>
            <person name="Mascher T."/>
            <person name="Medema M.H."/>
            <person name="Devos D.P."/>
            <person name="Kaster A.-K."/>
            <person name="Ovreas L."/>
            <person name="Rohde M."/>
            <person name="Galperin M.Y."/>
            <person name="Jogler C."/>
        </authorList>
    </citation>
    <scope>NUCLEOTIDE SEQUENCE [LARGE SCALE GENOMIC DNA]</scope>
    <source>
        <strain evidence="5 6">ETA_A1</strain>
    </source>
</reference>
<organism evidence="5 6">
    <name type="scientific">Urbifossiella limnaea</name>
    <dbReference type="NCBI Taxonomy" id="2528023"/>
    <lineage>
        <taxon>Bacteria</taxon>
        <taxon>Pseudomonadati</taxon>
        <taxon>Planctomycetota</taxon>
        <taxon>Planctomycetia</taxon>
        <taxon>Gemmatales</taxon>
        <taxon>Gemmataceae</taxon>
        <taxon>Urbifossiella</taxon>
    </lineage>
</organism>
<dbReference type="Proteomes" id="UP000319576">
    <property type="component" value="Chromosome"/>
</dbReference>
<proteinExistence type="predicted"/>
<dbReference type="Gene3D" id="2.130.10.130">
    <property type="entry name" value="Integrin alpha, N-terminal"/>
    <property type="match status" value="5"/>
</dbReference>
<evidence type="ECO:0000256" key="3">
    <source>
        <dbReference type="ARBA" id="ARBA00023180"/>
    </source>
</evidence>
<evidence type="ECO:0000256" key="1">
    <source>
        <dbReference type="ARBA" id="ARBA00022729"/>
    </source>
</evidence>